<dbReference type="SUPFAM" id="SSF103473">
    <property type="entry name" value="MFS general substrate transporter"/>
    <property type="match status" value="1"/>
</dbReference>
<comment type="subcellular location">
    <subcellularLocation>
        <location evidence="1">Cell membrane</location>
        <topology evidence="1">Multi-pass membrane protein</topology>
    </subcellularLocation>
</comment>
<reference evidence="7 8" key="1">
    <citation type="submission" date="2009-08" db="EMBL/GenBank/DDBJ databases">
        <title>The draft genome of Rhodobacter sp. SW2.</title>
        <authorList>
            <consortium name="US DOE Joint Genome Institute (JGI-PGF)"/>
            <person name="Lucas S."/>
            <person name="Copeland A."/>
            <person name="Lapidus A."/>
            <person name="Glavina del Rio T."/>
            <person name="Tice H."/>
            <person name="Bruce D."/>
            <person name="Goodwin L."/>
            <person name="Pitluck S."/>
            <person name="Larimer F."/>
            <person name="Land M.L."/>
            <person name="Hauser L."/>
            <person name="Emerson D."/>
        </authorList>
    </citation>
    <scope>NUCLEOTIDE SEQUENCE [LARGE SCALE GENOMIC DNA]</scope>
    <source>
        <strain evidence="7 8">SW2</strain>
    </source>
</reference>
<dbReference type="RefSeq" id="WP_008031055.1">
    <property type="nucleotide sequence ID" value="NZ_ACYY01000014.1"/>
</dbReference>
<protein>
    <submittedName>
        <fullName evidence="7">Major facilitator superfamily MFS_1</fullName>
    </submittedName>
</protein>
<keyword evidence="5 6" id="KW-0472">Membrane</keyword>
<evidence type="ECO:0000313" key="7">
    <source>
        <dbReference type="EMBL" id="EEW24864.1"/>
    </source>
</evidence>
<organism evidence="7 8">
    <name type="scientific">Rhodobacter ferrooxidans</name>
    <dbReference type="NCBI Taxonomy" id="371731"/>
    <lineage>
        <taxon>Bacteria</taxon>
        <taxon>Pseudomonadati</taxon>
        <taxon>Pseudomonadota</taxon>
        <taxon>Alphaproteobacteria</taxon>
        <taxon>Rhodobacterales</taxon>
        <taxon>Rhodobacter group</taxon>
        <taxon>Rhodobacter</taxon>
    </lineage>
</organism>
<feature type="transmembrane region" description="Helical" evidence="6">
    <location>
        <begin position="7"/>
        <end position="25"/>
    </location>
</feature>
<evidence type="ECO:0000313" key="8">
    <source>
        <dbReference type="Proteomes" id="UP000010121"/>
    </source>
</evidence>
<proteinExistence type="predicted"/>
<keyword evidence="2" id="KW-1003">Cell membrane</keyword>
<dbReference type="Gene3D" id="1.20.1250.20">
    <property type="entry name" value="MFS general substrate transporter like domains"/>
    <property type="match status" value="1"/>
</dbReference>
<dbReference type="InterPro" id="IPR036259">
    <property type="entry name" value="MFS_trans_sf"/>
</dbReference>
<dbReference type="GO" id="GO:0005886">
    <property type="term" value="C:plasma membrane"/>
    <property type="evidence" value="ECO:0007669"/>
    <property type="project" value="UniProtKB-SubCell"/>
</dbReference>
<dbReference type="Pfam" id="PF07690">
    <property type="entry name" value="MFS_1"/>
    <property type="match status" value="1"/>
</dbReference>
<feature type="transmembrane region" description="Helical" evidence="6">
    <location>
        <begin position="259"/>
        <end position="279"/>
    </location>
</feature>
<dbReference type="PANTHER" id="PTHR23513">
    <property type="entry name" value="INTEGRAL MEMBRANE EFFLUX PROTEIN-RELATED"/>
    <property type="match status" value="1"/>
</dbReference>
<comment type="caution">
    <text evidence="7">The sequence shown here is derived from an EMBL/GenBank/DDBJ whole genome shotgun (WGS) entry which is preliminary data.</text>
</comment>
<evidence type="ECO:0000256" key="5">
    <source>
        <dbReference type="ARBA" id="ARBA00023136"/>
    </source>
</evidence>
<evidence type="ECO:0000256" key="2">
    <source>
        <dbReference type="ARBA" id="ARBA00022475"/>
    </source>
</evidence>
<feature type="transmembrane region" description="Helical" evidence="6">
    <location>
        <begin position="37"/>
        <end position="57"/>
    </location>
</feature>
<dbReference type="Proteomes" id="UP000010121">
    <property type="component" value="Unassembled WGS sequence"/>
</dbReference>
<keyword evidence="3 6" id="KW-0812">Transmembrane</keyword>
<feature type="transmembrane region" description="Helical" evidence="6">
    <location>
        <begin position="223"/>
        <end position="247"/>
    </location>
</feature>
<feature type="transmembrane region" description="Helical" evidence="6">
    <location>
        <begin position="354"/>
        <end position="374"/>
    </location>
</feature>
<dbReference type="eggNOG" id="COG2270">
    <property type="taxonomic scope" value="Bacteria"/>
</dbReference>
<evidence type="ECO:0000256" key="6">
    <source>
        <dbReference type="SAM" id="Phobius"/>
    </source>
</evidence>
<evidence type="ECO:0000256" key="3">
    <source>
        <dbReference type="ARBA" id="ARBA00022692"/>
    </source>
</evidence>
<feature type="transmembrane region" description="Helical" evidence="6">
    <location>
        <begin position="69"/>
        <end position="92"/>
    </location>
</feature>
<gene>
    <name evidence="7" type="ORF">Rsw2DRAFT_2271</name>
</gene>
<accession>C8S2J3</accession>
<dbReference type="AlphaFoldDB" id="C8S2J3"/>
<keyword evidence="4 6" id="KW-1133">Transmembrane helix</keyword>
<feature type="transmembrane region" description="Helical" evidence="6">
    <location>
        <begin position="314"/>
        <end position="333"/>
    </location>
</feature>
<dbReference type="EMBL" id="ACYY01000014">
    <property type="protein sequence ID" value="EEW24864.1"/>
    <property type="molecule type" value="Genomic_DNA"/>
</dbReference>
<dbReference type="PANTHER" id="PTHR23513:SF6">
    <property type="entry name" value="MAJOR FACILITATOR SUPERFAMILY ASSOCIATED DOMAIN-CONTAINING PROTEIN"/>
    <property type="match status" value="1"/>
</dbReference>
<sequence length="414" mass="42957">MSGFGRFVAAAGMANLADGMAVLAWPWVASLLTRDALLIALVPVALRWPWLLFAIPAGLATDRLDRRRLVLAMDALRLFAFAAVALALWAALPLAPPTRGLAEPALFALLLAAALITGVAEVFRDNAAQTLLPALVPQAALEAANGRLWTVELLGNMLVGPPLAALLIAVALPLPFAANALAYLLAAGLMLRLAGNFRPLAVAGNGWRADLAEGWAGLRGTPLLLHLALITGVWNLFFQMVMIALVLHGQENLGLSATAFGLVLAAGALGGIFGGIFGARIIAVWGPARTAQAMLALSVPAFLVVGLAPGPVTLGLALMGFEFTGLVWNTVAVSYRQRATPDRLLGRVNSLYRLLATGMMPLGLVLAGVVTRLAETALPRALALTAPFAVATLGAAGLAFLGWRVLRRGGAALG</sequence>
<dbReference type="GO" id="GO:0022857">
    <property type="term" value="F:transmembrane transporter activity"/>
    <property type="evidence" value="ECO:0007669"/>
    <property type="project" value="InterPro"/>
</dbReference>
<dbReference type="InterPro" id="IPR011701">
    <property type="entry name" value="MFS"/>
</dbReference>
<feature type="transmembrane region" description="Helical" evidence="6">
    <location>
        <begin position="386"/>
        <end position="406"/>
    </location>
</feature>
<evidence type="ECO:0000256" key="4">
    <source>
        <dbReference type="ARBA" id="ARBA00022989"/>
    </source>
</evidence>
<keyword evidence="8" id="KW-1185">Reference proteome</keyword>
<name>C8S2J3_9RHOB</name>
<dbReference type="STRING" id="371731.Rsw2DRAFT_2271"/>
<dbReference type="OrthoDB" id="145388at2"/>
<feature type="transmembrane region" description="Helical" evidence="6">
    <location>
        <begin position="104"/>
        <end position="123"/>
    </location>
</feature>
<evidence type="ECO:0000256" key="1">
    <source>
        <dbReference type="ARBA" id="ARBA00004651"/>
    </source>
</evidence>